<dbReference type="EMBL" id="CP093346">
    <property type="protein sequence ID" value="WOG96793.1"/>
    <property type="molecule type" value="Genomic_DNA"/>
</dbReference>
<dbReference type="KEGG" id="dcr:108216028"/>
<evidence type="ECO:0000313" key="2">
    <source>
        <dbReference type="EMBL" id="WOG96793.1"/>
    </source>
</evidence>
<dbReference type="PANTHER" id="PTHR13379">
    <property type="entry name" value="UNCHARACTERIZED DUF1308"/>
    <property type="match status" value="1"/>
</dbReference>
<organism evidence="2 3">
    <name type="scientific">Daucus carota subsp. sativus</name>
    <name type="common">Carrot</name>
    <dbReference type="NCBI Taxonomy" id="79200"/>
    <lineage>
        <taxon>Eukaryota</taxon>
        <taxon>Viridiplantae</taxon>
        <taxon>Streptophyta</taxon>
        <taxon>Embryophyta</taxon>
        <taxon>Tracheophyta</taxon>
        <taxon>Spermatophyta</taxon>
        <taxon>Magnoliopsida</taxon>
        <taxon>eudicotyledons</taxon>
        <taxon>Gunneridae</taxon>
        <taxon>Pentapetalae</taxon>
        <taxon>asterids</taxon>
        <taxon>campanulids</taxon>
        <taxon>Apiales</taxon>
        <taxon>Apiaceae</taxon>
        <taxon>Apioideae</taxon>
        <taxon>Scandiceae</taxon>
        <taxon>Daucinae</taxon>
        <taxon>Daucus</taxon>
        <taxon>Daucus sect. Daucus</taxon>
    </lineage>
</organism>
<name>A0AAF1AVD1_DAUCS</name>
<protein>
    <recommendedName>
        <fullName evidence="1">DUF1308 domain-containing protein</fullName>
    </recommendedName>
</protein>
<feature type="domain" description="DUF1308" evidence="1">
    <location>
        <begin position="294"/>
        <end position="460"/>
    </location>
</feature>
<reference evidence="2" key="1">
    <citation type="journal article" date="2016" name="Nat. Genet.">
        <title>A high-quality carrot genome assembly provides new insights into carotenoid accumulation and asterid genome evolution.</title>
        <authorList>
            <person name="Iorizzo M."/>
            <person name="Ellison S."/>
            <person name="Senalik D."/>
            <person name="Zeng P."/>
            <person name="Satapoomin P."/>
            <person name="Huang J."/>
            <person name="Bowman M."/>
            <person name="Iovene M."/>
            <person name="Sanseverino W."/>
            <person name="Cavagnaro P."/>
            <person name="Yildiz M."/>
            <person name="Macko-Podgorni A."/>
            <person name="Moranska E."/>
            <person name="Grzebelus E."/>
            <person name="Grzebelus D."/>
            <person name="Ashrafi H."/>
            <person name="Zheng Z."/>
            <person name="Cheng S."/>
            <person name="Spooner D."/>
            <person name="Van Deynze A."/>
            <person name="Simon P."/>
        </authorList>
    </citation>
    <scope>NUCLEOTIDE SEQUENCE</scope>
    <source>
        <tissue evidence="2">Leaf</tissue>
    </source>
</reference>
<accession>A0AAF1AVD1</accession>
<reference evidence="2" key="2">
    <citation type="submission" date="2022-03" db="EMBL/GenBank/DDBJ databases">
        <title>Draft title - Genomic analysis of global carrot germplasm unveils the trajectory of domestication and the origin of high carotenoid orange carrot.</title>
        <authorList>
            <person name="Iorizzo M."/>
            <person name="Ellison S."/>
            <person name="Senalik D."/>
            <person name="Macko-Podgorni A."/>
            <person name="Grzebelus D."/>
            <person name="Bostan H."/>
            <person name="Rolling W."/>
            <person name="Curaba J."/>
            <person name="Simon P."/>
        </authorList>
    </citation>
    <scope>NUCLEOTIDE SEQUENCE</scope>
    <source>
        <tissue evidence="2">Leaf</tissue>
    </source>
</reference>
<dbReference type="Pfam" id="PF07000">
    <property type="entry name" value="DUF1308"/>
    <property type="match status" value="1"/>
</dbReference>
<dbReference type="PANTHER" id="PTHR13379:SF0">
    <property type="entry name" value="UPF0415 PROTEIN C7ORF25"/>
    <property type="match status" value="1"/>
</dbReference>
<evidence type="ECO:0000259" key="1">
    <source>
        <dbReference type="Pfam" id="PF07000"/>
    </source>
</evidence>
<evidence type="ECO:0000313" key="3">
    <source>
        <dbReference type="Proteomes" id="UP000077755"/>
    </source>
</evidence>
<sequence length="462" mass="50957">MEAKMEEAKRKCRSVEESVENNLKILNSSCKQTLLRLIRSELSFLSRFQSHNPSSPLSVNIGHLEAVVHILKQPCISGVSRVCKPIPQSSLIGNREKVGDNLKGVYVDIVCTFNGDPVWFIVSDRNPKYIYWHGNASCRNKGLKTRIENVLDAARSSISLRPTSVILFFSNGVEDDVSEGLRNDFAATDCHMDFSSFEFGFSEELEGEWVDILARSYERASVVEIKVEHLESSSSLCAKETLHGVTKPGISASREEKFGNYESFHSFVSLMDLSLINDKNLGPALLENSLSNLINFDTTALIAIVSGISNGGIEKLLATPESELRSRFKSNYDFVIAQVMSEVQNPIHMELGGVVSGKGGIICETVCSEFKELVSMCGGPNEKLRAKHLLEHLIVVPDSPSTRMMSLATTRKLALKNKVVFGTGDLWHAPTLSANMAFVRAVSQTGMSLLTIEHRPRALTGD</sequence>
<dbReference type="InterPro" id="IPR010733">
    <property type="entry name" value="DUF1308"/>
</dbReference>
<proteinExistence type="predicted"/>
<gene>
    <name evidence="2" type="ORF">DCAR_0416129</name>
</gene>
<dbReference type="Proteomes" id="UP000077755">
    <property type="component" value="Chromosome 4"/>
</dbReference>
<keyword evidence="3" id="KW-1185">Reference proteome</keyword>
<dbReference type="AlphaFoldDB" id="A0AAF1AVD1"/>